<organism evidence="1 2">
    <name type="scientific">Palpita vitrealis nucleopolyhedrovirus</name>
    <dbReference type="NCBI Taxonomy" id="2951960"/>
    <lineage>
        <taxon>Viruses</taxon>
        <taxon>Viruses incertae sedis</taxon>
        <taxon>Naldaviricetes</taxon>
        <taxon>Lefavirales</taxon>
        <taxon>Baculoviridae</taxon>
        <taxon>Alphabaculovirus</taxon>
        <taxon>Alphabaculovirus pavitrealis</taxon>
    </lineage>
</organism>
<dbReference type="EMBL" id="OL685370">
    <property type="protein sequence ID" value="USC25895.1"/>
    <property type="molecule type" value="Genomic_DNA"/>
</dbReference>
<protein>
    <submittedName>
        <fullName evidence="1">Uncharacterized protein</fullName>
    </submittedName>
</protein>
<accession>A0AAE9LNG7</accession>
<proteinExistence type="predicted"/>
<keyword evidence="2" id="KW-1185">Reference proteome</keyword>
<evidence type="ECO:0000313" key="2">
    <source>
        <dbReference type="Proteomes" id="UP001256712"/>
    </source>
</evidence>
<sequence length="66" mass="7925">MNRYATCYICDELVYLFKVQCNNTLITLSSMFYQRRFAIVKNGIVLCRRCASYLKIISPNYERRTR</sequence>
<name>A0AAE9LNG7_9ABAC</name>
<dbReference type="Proteomes" id="UP001256712">
    <property type="component" value="Segment"/>
</dbReference>
<evidence type="ECO:0000313" key="1">
    <source>
        <dbReference type="EMBL" id="USC25895.1"/>
    </source>
</evidence>
<reference evidence="1" key="1">
    <citation type="journal article" date="2022" name="J. Invertebr. Pathol.">
        <title>Identification of a new nucleopolyhedrovirus isolated from the olive leaf moth, Palpita vitrealis, from two locations in Egypt.</title>
        <authorList>
            <person name="El-Salamouny S."/>
            <person name="Wennmann J.T."/>
            <person name="Kleespies R.G."/>
            <person name="Richert-Poggeler K.R."/>
            <person name="Mansour A."/>
            <person name="Awad M."/>
            <person name="Agamy E."/>
            <person name="Salama R."/>
            <person name="Jehle J.A."/>
        </authorList>
    </citation>
    <scope>NUCLEOTIDE SEQUENCE</scope>
    <source>
        <strain evidence="1">Giza 2005</strain>
    </source>
</reference>